<evidence type="ECO:0000313" key="13">
    <source>
        <dbReference type="EMBL" id="MCK9812586.1"/>
    </source>
</evidence>
<evidence type="ECO:0000313" key="14">
    <source>
        <dbReference type="Proteomes" id="UP001155059"/>
    </source>
</evidence>
<comment type="subcellular location">
    <subcellularLocation>
        <location evidence="1">Cell inner membrane</location>
        <topology evidence="1">Single-pass membrane protein</topology>
    </subcellularLocation>
</comment>
<keyword evidence="4" id="KW-1003">Cell membrane</keyword>
<evidence type="ECO:0000256" key="9">
    <source>
        <dbReference type="ARBA" id="ARBA00023136"/>
    </source>
</evidence>
<dbReference type="Proteomes" id="UP001155059">
    <property type="component" value="Unassembled WGS sequence"/>
</dbReference>
<evidence type="ECO:0000256" key="6">
    <source>
        <dbReference type="ARBA" id="ARBA00022519"/>
    </source>
</evidence>
<sequence length="211" mass="23567">MKQQGFTLLEVVVAIALFSLLGLASYQLLDRVMRSDQRIGLHEQQLRDLQRAMSLFERDLVQARRQPLVDDPSHSQALLSQPDGLRLVRGGWSNPLEHARSNLLQVSHRWQDGVWLRETRALSQPMAVPGAQQRPAGPSSQQQQLLSGVQLKYLRYIDSLGQAHEHWPVGSESLSLPAALEIELDAPGYPQVRRVILLPGGLDTDAEPGHD</sequence>
<dbReference type="Proteomes" id="UP001155163">
    <property type="component" value="Unassembled WGS sequence"/>
</dbReference>
<evidence type="ECO:0000256" key="1">
    <source>
        <dbReference type="ARBA" id="ARBA00004377"/>
    </source>
</evidence>
<dbReference type="NCBIfam" id="TIGR02532">
    <property type="entry name" value="IV_pilin_GFxxxE"/>
    <property type="match status" value="1"/>
</dbReference>
<accession>A0A9X2C4M3</accession>
<dbReference type="InterPro" id="IPR012902">
    <property type="entry name" value="N_methyl_site"/>
</dbReference>
<feature type="transmembrane region" description="Helical" evidence="11">
    <location>
        <begin position="6"/>
        <end position="29"/>
    </location>
</feature>
<dbReference type="PANTHER" id="PTHR39583:SF2">
    <property type="entry name" value="TYPE II SECRETION SYSTEM PROTEIN J"/>
    <property type="match status" value="1"/>
</dbReference>
<dbReference type="PROSITE" id="PS00409">
    <property type="entry name" value="PROKAR_NTER_METHYL"/>
    <property type="match status" value="1"/>
</dbReference>
<dbReference type="GO" id="GO:0005886">
    <property type="term" value="C:plasma membrane"/>
    <property type="evidence" value="ECO:0007669"/>
    <property type="project" value="UniProtKB-SubCell"/>
</dbReference>
<name>A0A9X2C4M3_9PSED</name>
<dbReference type="InterPro" id="IPR010055">
    <property type="entry name" value="T2SS_protein-GspJ"/>
</dbReference>
<keyword evidence="15" id="KW-1185">Reference proteome</keyword>
<feature type="coiled-coil region" evidence="10">
    <location>
        <begin position="39"/>
        <end position="66"/>
    </location>
</feature>
<keyword evidence="8 11" id="KW-1133">Transmembrane helix</keyword>
<evidence type="ECO:0000256" key="10">
    <source>
        <dbReference type="SAM" id="Coils"/>
    </source>
</evidence>
<keyword evidence="7 11" id="KW-0812">Transmembrane</keyword>
<dbReference type="InterPro" id="IPR045584">
    <property type="entry name" value="Pilin-like"/>
</dbReference>
<dbReference type="NCBIfam" id="TIGR01711">
    <property type="entry name" value="gspJ"/>
    <property type="match status" value="1"/>
</dbReference>
<dbReference type="PANTHER" id="PTHR39583">
    <property type="entry name" value="TYPE II SECRETION SYSTEM PROTEIN J-RELATED"/>
    <property type="match status" value="1"/>
</dbReference>
<dbReference type="RefSeq" id="WP_268260845.1">
    <property type="nucleotide sequence ID" value="NZ_JALQCW010000002.1"/>
</dbReference>
<evidence type="ECO:0000256" key="11">
    <source>
        <dbReference type="SAM" id="Phobius"/>
    </source>
</evidence>
<comment type="caution">
    <text evidence="12">The sequence shown here is derived from an EMBL/GenBank/DDBJ whole genome shotgun (WGS) entry which is preliminary data.</text>
</comment>
<keyword evidence="6" id="KW-0997">Cell inner membrane</keyword>
<keyword evidence="10" id="KW-0175">Coiled coil</keyword>
<reference evidence="14 15" key="1">
    <citation type="journal article" date="2022" name="Int. J. Syst. Evol. Microbiol.">
        <title>Pseudomonas aegrilactucae sp. nov. and Pseudomonas morbosilactucae sp. nov., pathogens causing bacterial rot of lettuce in Japan.</title>
        <authorList>
            <person name="Sawada H."/>
            <person name="Fujikawa T."/>
            <person name="Satou M."/>
        </authorList>
    </citation>
    <scope>NUCLEOTIDE SEQUENCE [LARGE SCALE GENOMIC DNA]</scope>
    <source>
        <strain evidence="12 14">MAFF 302030</strain>
        <strain evidence="13 15">MAFF 302046</strain>
    </source>
</reference>
<evidence type="ECO:0000313" key="15">
    <source>
        <dbReference type="Proteomes" id="UP001155163"/>
    </source>
</evidence>
<dbReference type="Pfam" id="PF07963">
    <property type="entry name" value="N_methyl"/>
    <property type="match status" value="1"/>
</dbReference>
<gene>
    <name evidence="12" type="primary">gspJ</name>
    <name evidence="12" type="ORF">M1B34_00365</name>
    <name evidence="13" type="ORF">M1B35_00085</name>
</gene>
<dbReference type="SUPFAM" id="SSF54523">
    <property type="entry name" value="Pili subunits"/>
    <property type="match status" value="1"/>
</dbReference>
<proteinExistence type="inferred from homology"/>
<evidence type="ECO:0000256" key="4">
    <source>
        <dbReference type="ARBA" id="ARBA00022475"/>
    </source>
</evidence>
<protein>
    <recommendedName>
        <fullName evidence="3">Type II secretion system protein J</fullName>
    </recommendedName>
</protein>
<dbReference type="Pfam" id="PF11612">
    <property type="entry name" value="T2SSJ"/>
    <property type="match status" value="1"/>
</dbReference>
<keyword evidence="9 11" id="KW-0472">Membrane</keyword>
<keyword evidence="5" id="KW-0488">Methylation</keyword>
<dbReference type="EMBL" id="JALQCW010000002">
    <property type="protein sequence ID" value="MCK9796239.1"/>
    <property type="molecule type" value="Genomic_DNA"/>
</dbReference>
<evidence type="ECO:0000256" key="8">
    <source>
        <dbReference type="ARBA" id="ARBA00022989"/>
    </source>
</evidence>
<reference evidence="14 15" key="2">
    <citation type="journal article" date="2023" name="Plant Pathol.">
        <title>Dismantling and reorganizing Pseudomonas marginalis sensu#lato.</title>
        <authorList>
            <person name="Sawada H."/>
            <person name="Fujikawa T."/>
            <person name="Satou M."/>
        </authorList>
    </citation>
    <scope>NUCLEOTIDE SEQUENCE [LARGE SCALE GENOMIC DNA]</scope>
    <source>
        <strain evidence="12 14">MAFF 302030</strain>
        <strain evidence="13 15">MAFF 302046</strain>
    </source>
</reference>
<evidence type="ECO:0000256" key="3">
    <source>
        <dbReference type="ARBA" id="ARBA00021539"/>
    </source>
</evidence>
<evidence type="ECO:0000313" key="12">
    <source>
        <dbReference type="EMBL" id="MCK9796239.1"/>
    </source>
</evidence>
<dbReference type="Gene3D" id="2.10.70.20">
    <property type="entry name" value="gspk-gspi-gspj complex like domains"/>
    <property type="match status" value="1"/>
</dbReference>
<dbReference type="InterPro" id="IPR051621">
    <property type="entry name" value="T2SS_protein_J"/>
</dbReference>
<evidence type="ECO:0000256" key="5">
    <source>
        <dbReference type="ARBA" id="ARBA00022481"/>
    </source>
</evidence>
<dbReference type="AlphaFoldDB" id="A0A9X2C4M3"/>
<evidence type="ECO:0000256" key="2">
    <source>
        <dbReference type="ARBA" id="ARBA00011084"/>
    </source>
</evidence>
<comment type="similarity">
    <text evidence="2">Belongs to the GSP J family.</text>
</comment>
<dbReference type="Gene3D" id="3.10.610.10">
    <property type="entry name" value="GSPII I/J protein-like"/>
    <property type="match status" value="1"/>
</dbReference>
<dbReference type="GO" id="GO:0015627">
    <property type="term" value="C:type II protein secretion system complex"/>
    <property type="evidence" value="ECO:0007669"/>
    <property type="project" value="InterPro"/>
</dbReference>
<dbReference type="GO" id="GO:0015628">
    <property type="term" value="P:protein secretion by the type II secretion system"/>
    <property type="evidence" value="ECO:0007669"/>
    <property type="project" value="InterPro"/>
</dbReference>
<dbReference type="EMBL" id="JALQCX010000002">
    <property type="protein sequence ID" value="MCK9812586.1"/>
    <property type="molecule type" value="Genomic_DNA"/>
</dbReference>
<organism evidence="12 14">
    <name type="scientific">Pseudomonas morbosilactucae</name>
    <dbReference type="NCBI Taxonomy" id="2938197"/>
    <lineage>
        <taxon>Bacteria</taxon>
        <taxon>Pseudomonadati</taxon>
        <taxon>Pseudomonadota</taxon>
        <taxon>Gammaproteobacteria</taxon>
        <taxon>Pseudomonadales</taxon>
        <taxon>Pseudomonadaceae</taxon>
        <taxon>Pseudomonas</taxon>
    </lineage>
</organism>
<evidence type="ECO:0000256" key="7">
    <source>
        <dbReference type="ARBA" id="ARBA00022692"/>
    </source>
</evidence>